<feature type="transmembrane region" description="Helical" evidence="1">
    <location>
        <begin position="172"/>
        <end position="190"/>
    </location>
</feature>
<keyword evidence="1" id="KW-1133">Transmembrane helix</keyword>
<reference evidence="3" key="1">
    <citation type="submission" date="2025-08" db="UniProtKB">
        <authorList>
            <consortium name="RefSeq"/>
        </authorList>
    </citation>
    <scope>IDENTIFICATION</scope>
</reference>
<feature type="transmembrane region" description="Helical" evidence="1">
    <location>
        <begin position="141"/>
        <end position="160"/>
    </location>
</feature>
<feature type="transmembrane region" description="Helical" evidence="1">
    <location>
        <begin position="96"/>
        <end position="120"/>
    </location>
</feature>
<evidence type="ECO:0000313" key="2">
    <source>
        <dbReference type="Proteomes" id="UP000515154"/>
    </source>
</evidence>
<dbReference type="PROSITE" id="PS51257">
    <property type="entry name" value="PROKAR_LIPOPROTEIN"/>
    <property type="match status" value="1"/>
</dbReference>
<evidence type="ECO:0000313" key="3">
    <source>
        <dbReference type="RefSeq" id="XP_029650091.1"/>
    </source>
</evidence>
<keyword evidence="2" id="KW-1185">Reference proteome</keyword>
<proteinExistence type="predicted"/>
<dbReference type="RefSeq" id="XP_029650091.1">
    <property type="nucleotide sequence ID" value="XM_029794231.2"/>
</dbReference>
<gene>
    <name evidence="3" type="primary">LOC115223585</name>
</gene>
<accession>A0A6P7TM27</accession>
<keyword evidence="1" id="KW-0812">Transmembrane</keyword>
<sequence>MAQEGKKKCMFGCIVVSGVLACGLIVLGLVMKTWWHAPSPREVESPIGNITTYRLRGLWKYGSDEITKYKLDENIITVTNSSYVTGVKHVTSDVPAWYEVVMAFQVIGCIFAFMALFITLRWTIKHFTSEIQCDCYGKISLTAYVIAGIFILLGIIILVGKTETKQIDWAPSVSGFGGAFCIIAASFIRWGQQKECSL</sequence>
<protein>
    <submittedName>
        <fullName evidence="3">Uncharacterized protein LOC115223585</fullName>
    </submittedName>
</protein>
<keyword evidence="1" id="KW-0472">Membrane</keyword>
<feature type="transmembrane region" description="Helical" evidence="1">
    <location>
        <begin position="9"/>
        <end position="31"/>
    </location>
</feature>
<dbReference type="Proteomes" id="UP000515154">
    <property type="component" value="Linkage group LG23"/>
</dbReference>
<organism evidence="2 3">
    <name type="scientific">Octopus sinensis</name>
    <name type="common">East Asian common octopus</name>
    <dbReference type="NCBI Taxonomy" id="2607531"/>
    <lineage>
        <taxon>Eukaryota</taxon>
        <taxon>Metazoa</taxon>
        <taxon>Spiralia</taxon>
        <taxon>Lophotrochozoa</taxon>
        <taxon>Mollusca</taxon>
        <taxon>Cephalopoda</taxon>
        <taxon>Coleoidea</taxon>
        <taxon>Octopodiformes</taxon>
        <taxon>Octopoda</taxon>
        <taxon>Incirrata</taxon>
        <taxon>Octopodidae</taxon>
        <taxon>Octopus</taxon>
    </lineage>
</organism>
<dbReference type="AlphaFoldDB" id="A0A6P7TM27"/>
<evidence type="ECO:0000256" key="1">
    <source>
        <dbReference type="SAM" id="Phobius"/>
    </source>
</evidence>
<name>A0A6P7TM27_9MOLL</name>
<dbReference type="Gene3D" id="1.20.140.150">
    <property type="match status" value="1"/>
</dbReference>
<dbReference type="KEGG" id="osn:115223585"/>